<keyword evidence="4" id="KW-1185">Reference proteome</keyword>
<comment type="similarity">
    <text evidence="1">Belongs to the plant LTP family. PEARLI1 subfamily.</text>
</comment>
<gene>
    <name evidence="3" type="ORF">V6N12_015388</name>
</gene>
<protein>
    <recommendedName>
        <fullName evidence="2">Hydrophobic seed protein domain-containing protein</fullName>
    </recommendedName>
</protein>
<proteinExistence type="inferred from homology"/>
<organism evidence="3 4">
    <name type="scientific">Hibiscus sabdariffa</name>
    <name type="common">roselle</name>
    <dbReference type="NCBI Taxonomy" id="183260"/>
    <lineage>
        <taxon>Eukaryota</taxon>
        <taxon>Viridiplantae</taxon>
        <taxon>Streptophyta</taxon>
        <taxon>Embryophyta</taxon>
        <taxon>Tracheophyta</taxon>
        <taxon>Spermatophyta</taxon>
        <taxon>Magnoliopsida</taxon>
        <taxon>eudicotyledons</taxon>
        <taxon>Gunneridae</taxon>
        <taxon>Pentapetalae</taxon>
        <taxon>rosids</taxon>
        <taxon>malvids</taxon>
        <taxon>Malvales</taxon>
        <taxon>Malvaceae</taxon>
        <taxon>Malvoideae</taxon>
        <taxon>Hibiscus</taxon>
    </lineage>
</organism>
<dbReference type="Pfam" id="PF14547">
    <property type="entry name" value="Hydrophob_seed"/>
    <property type="match status" value="1"/>
</dbReference>
<reference evidence="3 4" key="1">
    <citation type="journal article" date="2024" name="G3 (Bethesda)">
        <title>Genome assembly of Hibiscus sabdariffa L. provides insights into metabolisms of medicinal natural products.</title>
        <authorList>
            <person name="Kim T."/>
        </authorList>
    </citation>
    <scope>NUCLEOTIDE SEQUENCE [LARGE SCALE GENOMIC DNA]</scope>
    <source>
        <strain evidence="3">TK-2024</strain>
        <tissue evidence="3">Old leaves</tissue>
    </source>
</reference>
<evidence type="ECO:0000313" key="3">
    <source>
        <dbReference type="EMBL" id="KAK8542810.1"/>
    </source>
</evidence>
<evidence type="ECO:0000259" key="2">
    <source>
        <dbReference type="Pfam" id="PF14547"/>
    </source>
</evidence>
<dbReference type="SUPFAM" id="SSF47699">
    <property type="entry name" value="Bifunctional inhibitor/lipid-transfer protein/seed storage 2S albumin"/>
    <property type="match status" value="1"/>
</dbReference>
<name>A0ABR2DP95_9ROSI</name>
<comment type="caution">
    <text evidence="3">The sequence shown here is derived from an EMBL/GenBank/DDBJ whole genome shotgun (WGS) entry which is preliminary data.</text>
</comment>
<feature type="domain" description="Hydrophobic seed protein" evidence="2">
    <location>
        <begin position="13"/>
        <end position="70"/>
    </location>
</feature>
<dbReference type="Proteomes" id="UP001472677">
    <property type="component" value="Unassembled WGS sequence"/>
</dbReference>
<evidence type="ECO:0000256" key="1">
    <source>
        <dbReference type="ARBA" id="ARBA00008965"/>
    </source>
</evidence>
<dbReference type="InterPro" id="IPR027923">
    <property type="entry name" value="Hydrophob_seed_dom"/>
</dbReference>
<evidence type="ECO:0000313" key="4">
    <source>
        <dbReference type="Proteomes" id="UP001472677"/>
    </source>
</evidence>
<sequence>MTSAYFGAKPDPNNECCQRFKGLSDAGAAACFCQILKANSSRIPPGLVSFNSLTNTFLRYCGRKTNVYNCV</sequence>
<dbReference type="InterPro" id="IPR036312">
    <property type="entry name" value="Bifun_inhib/LTP/seed_sf"/>
</dbReference>
<dbReference type="Gene3D" id="1.10.110.10">
    <property type="entry name" value="Plant lipid-transfer and hydrophobic proteins"/>
    <property type="match status" value="1"/>
</dbReference>
<accession>A0ABR2DP95</accession>
<dbReference type="EMBL" id="JBBPBM010000024">
    <property type="protein sequence ID" value="KAK8542810.1"/>
    <property type="molecule type" value="Genomic_DNA"/>
</dbReference>